<reference evidence="2" key="1">
    <citation type="journal article" date="2024" name="Proc. Natl. Acad. Sci. U.S.A.">
        <title>Extraordinary preservation of gene collinearity over three hundred million years revealed in homosporous lycophytes.</title>
        <authorList>
            <person name="Li C."/>
            <person name="Wickell D."/>
            <person name="Kuo L.Y."/>
            <person name="Chen X."/>
            <person name="Nie B."/>
            <person name="Liao X."/>
            <person name="Peng D."/>
            <person name="Ji J."/>
            <person name="Jenkins J."/>
            <person name="Williams M."/>
            <person name="Shu S."/>
            <person name="Plott C."/>
            <person name="Barry K."/>
            <person name="Rajasekar S."/>
            <person name="Grimwood J."/>
            <person name="Han X."/>
            <person name="Sun S."/>
            <person name="Hou Z."/>
            <person name="He W."/>
            <person name="Dai G."/>
            <person name="Sun C."/>
            <person name="Schmutz J."/>
            <person name="Leebens-Mack J.H."/>
            <person name="Li F.W."/>
            <person name="Wang L."/>
        </authorList>
    </citation>
    <scope>NUCLEOTIDE SEQUENCE [LARGE SCALE GENOMIC DNA]</scope>
    <source>
        <strain evidence="2">cv. PW_Plant_1</strain>
    </source>
</reference>
<gene>
    <name evidence="1" type="ORF">O6H91_08G064700</name>
</gene>
<protein>
    <submittedName>
        <fullName evidence="1">Uncharacterized protein</fullName>
    </submittedName>
</protein>
<sequence>MREMAQAVLPVACAQLRSLQSLARPQQPSLTPLCTTLKFHFHSHNVVLQLTQQQQRCRQDEGLRCESSIHVSGFSEVGNDVEDFDVCCSGAFMVPMMKREYGAFGGATLEKSKLELSQPTSKVAPQTEDGGGGGDIGKKINHGGGDGGDDGGDDDDYFGEADDGDEGDDEGFFNRKVAIPEVFDRKIVEAVLQEWYRTMTDLPAGIRQAVQMGLISSAQMVKFLSINARPTLARAVSRAIPAPISRAFIGRMIADPAFLYKVLLEQIATIGYGTWREFQHRGERIRKEWDLAAINVMTLAACNLAIVCSLAPSRSYATVFKYDLQNALQKLPNNVFDRSYPLREFDMKKRVYGFFYKAAELSLVGMVIGTAGAGLSEFHTALNKQDAGMEMSSGKLTKIQTSALGYGAFLGISGNLRYQLVYGAERLMREHFNHMGFLIICSSALRLLNIQIGDVTRVAWLGLGGESLNEHEGSVKAYRRPSVSSSNLSSWWTSPSAIIERLKELVSKDEKKLTSNPFARRKVKRKVLAVH</sequence>
<proteinExistence type="predicted"/>
<organism evidence="1 2">
    <name type="scientific">Diphasiastrum complanatum</name>
    <name type="common">Issler's clubmoss</name>
    <name type="synonym">Lycopodium complanatum</name>
    <dbReference type="NCBI Taxonomy" id="34168"/>
    <lineage>
        <taxon>Eukaryota</taxon>
        <taxon>Viridiplantae</taxon>
        <taxon>Streptophyta</taxon>
        <taxon>Embryophyta</taxon>
        <taxon>Tracheophyta</taxon>
        <taxon>Lycopodiopsida</taxon>
        <taxon>Lycopodiales</taxon>
        <taxon>Lycopodiaceae</taxon>
        <taxon>Lycopodioideae</taxon>
        <taxon>Diphasiastrum</taxon>
    </lineage>
</organism>
<comment type="caution">
    <text evidence="1">The sequence shown here is derived from an EMBL/GenBank/DDBJ whole genome shotgun (WGS) entry which is preliminary data.</text>
</comment>
<dbReference type="Proteomes" id="UP001162992">
    <property type="component" value="Chromosome 8"/>
</dbReference>
<evidence type="ECO:0000313" key="1">
    <source>
        <dbReference type="EMBL" id="KAJ7547002.1"/>
    </source>
</evidence>
<accession>A0ACC2CYD1</accession>
<name>A0ACC2CYD1_DIPCM</name>
<keyword evidence="2" id="KW-1185">Reference proteome</keyword>
<evidence type="ECO:0000313" key="2">
    <source>
        <dbReference type="Proteomes" id="UP001162992"/>
    </source>
</evidence>
<dbReference type="EMBL" id="CM055099">
    <property type="protein sequence ID" value="KAJ7547002.1"/>
    <property type="molecule type" value="Genomic_DNA"/>
</dbReference>